<sequence length="444" mass="50828">MFNILIVDDDTSFGLMIEGFLKRKGFNTTYASNFNNAQNLISHQEFDLILTDYRLDNATGLDLLPIVKKKNPNTPVVLITAYSDIRVAVNAIKLGAFEYVTKPINPDELLHVINRAFEKISPKPKAQKTSSKREYIKGISRYSLETEQQIELIAPTELSVLILGESGVGKEFVAQRIHELNTRSKEPFVAVDCGALHSDIASSELFGHKKGSFTGALEDKVGHFEMVKNGTIFLDEIGNLSYDVQVKLLRAIQERKARRLGANEEYPISCRIIAATNENLRVSSFSGKFREDLYHRLNEFSIHILPLKDRKDDILFYGYKFLDFALQEFNKQNIIISSAVKDIFQQYEWPGNLRELRNVIRRAVLLCKGDEITISNLPNEIQQPQQLTTDEDPVQLKEVKEKSEKELILETLEKTKYNKAKTARILGIDRKTLYNKIHRYRIDL</sequence>
<dbReference type="Pfam" id="PF00072">
    <property type="entry name" value="Response_reg"/>
    <property type="match status" value="1"/>
</dbReference>
<gene>
    <name evidence="8" type="ORF">OM075_20960</name>
</gene>
<protein>
    <submittedName>
        <fullName evidence="8">Sigma-54 dependent transcriptional regulator</fullName>
    </submittedName>
</protein>
<dbReference type="GO" id="GO:0006355">
    <property type="term" value="P:regulation of DNA-templated transcription"/>
    <property type="evidence" value="ECO:0007669"/>
    <property type="project" value="InterPro"/>
</dbReference>
<dbReference type="Gene3D" id="3.40.50.300">
    <property type="entry name" value="P-loop containing nucleotide triphosphate hydrolases"/>
    <property type="match status" value="1"/>
</dbReference>
<organism evidence="8 9">
    <name type="scientific">Plebeiibacterium sediminum</name>
    <dbReference type="NCBI Taxonomy" id="2992112"/>
    <lineage>
        <taxon>Bacteria</taxon>
        <taxon>Pseudomonadati</taxon>
        <taxon>Bacteroidota</taxon>
        <taxon>Bacteroidia</taxon>
        <taxon>Marinilabiliales</taxon>
        <taxon>Marinilabiliaceae</taxon>
        <taxon>Plebeiibacterium</taxon>
    </lineage>
</organism>
<dbReference type="PROSITE" id="PS00688">
    <property type="entry name" value="SIGMA54_INTERACT_3"/>
    <property type="match status" value="1"/>
</dbReference>
<dbReference type="PANTHER" id="PTHR32071">
    <property type="entry name" value="TRANSCRIPTIONAL REGULATORY PROTEIN"/>
    <property type="match status" value="1"/>
</dbReference>
<dbReference type="GO" id="GO:0000160">
    <property type="term" value="P:phosphorelay signal transduction system"/>
    <property type="evidence" value="ECO:0007669"/>
    <property type="project" value="InterPro"/>
</dbReference>
<dbReference type="PROSITE" id="PS50110">
    <property type="entry name" value="RESPONSE_REGULATORY"/>
    <property type="match status" value="1"/>
</dbReference>
<accession>A0AAE3M993</accession>
<dbReference type="GO" id="GO:0005524">
    <property type="term" value="F:ATP binding"/>
    <property type="evidence" value="ECO:0007669"/>
    <property type="project" value="UniProtKB-KW"/>
</dbReference>
<dbReference type="PROSITE" id="PS50045">
    <property type="entry name" value="SIGMA54_INTERACT_4"/>
    <property type="match status" value="1"/>
</dbReference>
<dbReference type="InterPro" id="IPR025944">
    <property type="entry name" value="Sigma_54_int_dom_CS"/>
</dbReference>
<dbReference type="Pfam" id="PF02954">
    <property type="entry name" value="HTH_8"/>
    <property type="match status" value="1"/>
</dbReference>
<keyword evidence="3" id="KW-0805">Transcription regulation</keyword>
<dbReference type="InterPro" id="IPR011006">
    <property type="entry name" value="CheY-like_superfamily"/>
</dbReference>
<name>A0AAE3M993_9BACT</name>
<dbReference type="Proteomes" id="UP001209229">
    <property type="component" value="Unassembled WGS sequence"/>
</dbReference>
<dbReference type="InterPro" id="IPR009057">
    <property type="entry name" value="Homeodomain-like_sf"/>
</dbReference>
<dbReference type="SUPFAM" id="SSF46689">
    <property type="entry name" value="Homeodomain-like"/>
    <property type="match status" value="1"/>
</dbReference>
<keyword evidence="4" id="KW-0804">Transcription</keyword>
<evidence type="ECO:0000259" key="6">
    <source>
        <dbReference type="PROSITE" id="PS50045"/>
    </source>
</evidence>
<feature type="domain" description="Sigma-54 factor interaction" evidence="6">
    <location>
        <begin position="136"/>
        <end position="365"/>
    </location>
</feature>
<dbReference type="Gene3D" id="1.10.8.60">
    <property type="match status" value="1"/>
</dbReference>
<dbReference type="InterPro" id="IPR003593">
    <property type="entry name" value="AAA+_ATPase"/>
</dbReference>
<dbReference type="CDD" id="cd00009">
    <property type="entry name" value="AAA"/>
    <property type="match status" value="1"/>
</dbReference>
<dbReference type="InterPro" id="IPR002078">
    <property type="entry name" value="Sigma_54_int"/>
</dbReference>
<keyword evidence="2" id="KW-0067">ATP-binding</keyword>
<dbReference type="InterPro" id="IPR025662">
    <property type="entry name" value="Sigma_54_int_dom_ATP-bd_1"/>
</dbReference>
<dbReference type="PRINTS" id="PR01590">
    <property type="entry name" value="HTHFIS"/>
</dbReference>
<dbReference type="PANTHER" id="PTHR32071:SF81">
    <property type="entry name" value="PROPIONATE CATABOLISM OPERON REGULATORY PROTEIN"/>
    <property type="match status" value="1"/>
</dbReference>
<reference evidence="8" key="1">
    <citation type="submission" date="2022-10" db="EMBL/GenBank/DDBJ databases">
        <authorList>
            <person name="Yu W.X."/>
        </authorList>
    </citation>
    <scope>NUCLEOTIDE SEQUENCE</scope>
    <source>
        <strain evidence="8">AAT</strain>
    </source>
</reference>
<keyword evidence="9" id="KW-1185">Reference proteome</keyword>
<dbReference type="SUPFAM" id="SSF52172">
    <property type="entry name" value="CheY-like"/>
    <property type="match status" value="1"/>
</dbReference>
<comment type="caution">
    <text evidence="8">The sequence shown here is derived from an EMBL/GenBank/DDBJ whole genome shotgun (WGS) entry which is preliminary data.</text>
</comment>
<dbReference type="InterPro" id="IPR058031">
    <property type="entry name" value="AAA_lid_NorR"/>
</dbReference>
<dbReference type="Pfam" id="PF00158">
    <property type="entry name" value="Sigma54_activat"/>
    <property type="match status" value="1"/>
</dbReference>
<evidence type="ECO:0000313" key="8">
    <source>
        <dbReference type="EMBL" id="MCW3788950.1"/>
    </source>
</evidence>
<feature type="modified residue" description="4-aspartylphosphate" evidence="5">
    <location>
        <position position="52"/>
    </location>
</feature>
<evidence type="ECO:0000256" key="2">
    <source>
        <dbReference type="ARBA" id="ARBA00022840"/>
    </source>
</evidence>
<dbReference type="PROSITE" id="PS00675">
    <property type="entry name" value="SIGMA54_INTERACT_1"/>
    <property type="match status" value="1"/>
</dbReference>
<dbReference type="GO" id="GO:0043565">
    <property type="term" value="F:sequence-specific DNA binding"/>
    <property type="evidence" value="ECO:0007669"/>
    <property type="project" value="InterPro"/>
</dbReference>
<dbReference type="FunFam" id="3.40.50.300:FF:000006">
    <property type="entry name" value="DNA-binding transcriptional regulator NtrC"/>
    <property type="match status" value="1"/>
</dbReference>
<dbReference type="SMART" id="SM00448">
    <property type="entry name" value="REC"/>
    <property type="match status" value="1"/>
</dbReference>
<feature type="domain" description="Response regulatory" evidence="7">
    <location>
        <begin position="3"/>
        <end position="117"/>
    </location>
</feature>
<keyword evidence="5" id="KW-0597">Phosphoprotein</keyword>
<evidence type="ECO:0000256" key="5">
    <source>
        <dbReference type="PROSITE-ProRule" id="PRU00169"/>
    </source>
</evidence>
<evidence type="ECO:0000256" key="4">
    <source>
        <dbReference type="ARBA" id="ARBA00023163"/>
    </source>
</evidence>
<evidence type="ECO:0000256" key="1">
    <source>
        <dbReference type="ARBA" id="ARBA00022741"/>
    </source>
</evidence>
<evidence type="ECO:0000256" key="3">
    <source>
        <dbReference type="ARBA" id="ARBA00023015"/>
    </source>
</evidence>
<dbReference type="SMART" id="SM00382">
    <property type="entry name" value="AAA"/>
    <property type="match status" value="1"/>
</dbReference>
<dbReference type="SUPFAM" id="SSF52540">
    <property type="entry name" value="P-loop containing nucleoside triphosphate hydrolases"/>
    <property type="match status" value="1"/>
</dbReference>
<proteinExistence type="predicted"/>
<dbReference type="InterPro" id="IPR001789">
    <property type="entry name" value="Sig_transdc_resp-reg_receiver"/>
</dbReference>
<dbReference type="InterPro" id="IPR002197">
    <property type="entry name" value="HTH_Fis"/>
</dbReference>
<dbReference type="RefSeq" id="WP_301192507.1">
    <property type="nucleotide sequence ID" value="NZ_JAPDPJ010000073.1"/>
</dbReference>
<dbReference type="InterPro" id="IPR027417">
    <property type="entry name" value="P-loop_NTPase"/>
</dbReference>
<dbReference type="EMBL" id="JAPDPJ010000073">
    <property type="protein sequence ID" value="MCW3788950.1"/>
    <property type="molecule type" value="Genomic_DNA"/>
</dbReference>
<dbReference type="Pfam" id="PF25601">
    <property type="entry name" value="AAA_lid_14"/>
    <property type="match status" value="1"/>
</dbReference>
<keyword evidence="1" id="KW-0547">Nucleotide-binding</keyword>
<dbReference type="Gene3D" id="3.40.50.2300">
    <property type="match status" value="1"/>
</dbReference>
<dbReference type="AlphaFoldDB" id="A0AAE3M993"/>
<dbReference type="Gene3D" id="1.10.10.60">
    <property type="entry name" value="Homeodomain-like"/>
    <property type="match status" value="1"/>
</dbReference>
<evidence type="ECO:0000259" key="7">
    <source>
        <dbReference type="PROSITE" id="PS50110"/>
    </source>
</evidence>
<evidence type="ECO:0000313" key="9">
    <source>
        <dbReference type="Proteomes" id="UP001209229"/>
    </source>
</evidence>